<dbReference type="Gene3D" id="3.10.450.50">
    <property type="match status" value="1"/>
</dbReference>
<evidence type="ECO:0000256" key="1">
    <source>
        <dbReference type="SAM" id="MobiDB-lite"/>
    </source>
</evidence>
<dbReference type="Proteomes" id="UP000317039">
    <property type="component" value="Chromosome"/>
</dbReference>
<feature type="compositionally biased region" description="Basic residues" evidence="1">
    <location>
        <begin position="84"/>
        <end position="97"/>
    </location>
</feature>
<dbReference type="Pfam" id="PF12680">
    <property type="entry name" value="SnoaL_2"/>
    <property type="match status" value="1"/>
</dbReference>
<feature type="region of interest" description="Disordered" evidence="1">
    <location>
        <begin position="1"/>
        <end position="41"/>
    </location>
</feature>
<dbReference type="InterPro" id="IPR037401">
    <property type="entry name" value="SnoaL-like"/>
</dbReference>
<dbReference type="SUPFAM" id="SSF54427">
    <property type="entry name" value="NTF2-like"/>
    <property type="match status" value="1"/>
</dbReference>
<sequence length="303" mass="33475">MDRPRGGRPPGTDRFAADGRRARRHLSAPGDESQAQQGVHTRVVRAAQRIGVDGPRVADRDGPLLRGLRRLGAAAHRRTDAVPARRRRAARHRRNPAGRRRLGTVLEALRRRSHGRGRPLHDRGRACRRRCASGGFVAHRTAGDNRTREEHMTEITPELVAAAYEAVSSGDREKTAQYWSENLRFLAPGSHAQAGWRIGIDDFMDYVQGMLEASGGTWSMRPVTLLINNEDGYSIDANHIHAVRKGAPEGSTSPFDVLDISGVQMLKWENGKVVEGAGGIFGDGATNYTQWWSPLSGDGERRY</sequence>
<reference evidence="3 4" key="1">
    <citation type="submission" date="2019-07" db="EMBL/GenBank/DDBJ databases">
        <title>Complete Genome Sequence and Methylome Analysis of Nocardia otitidis-caviarum NEB252.</title>
        <authorList>
            <person name="Fomenkov A."/>
            <person name="Anton B.P."/>
            <person name="Vincze T."/>
            <person name="Roberts R.J."/>
        </authorList>
    </citation>
    <scope>NUCLEOTIDE SEQUENCE [LARGE SCALE GENOMIC DNA]</scope>
    <source>
        <strain evidence="3 4">NEB252</strain>
    </source>
</reference>
<feature type="region of interest" description="Disordered" evidence="1">
    <location>
        <begin position="76"/>
        <end position="97"/>
    </location>
</feature>
<accession>A0A516NMF3</accession>
<protein>
    <submittedName>
        <fullName evidence="3">Nuclear transport factor 2 family protein</fullName>
    </submittedName>
</protein>
<proteinExistence type="predicted"/>
<organism evidence="3 4">
    <name type="scientific">Nocardia otitidiscaviarum</name>
    <dbReference type="NCBI Taxonomy" id="1823"/>
    <lineage>
        <taxon>Bacteria</taxon>
        <taxon>Bacillati</taxon>
        <taxon>Actinomycetota</taxon>
        <taxon>Actinomycetes</taxon>
        <taxon>Mycobacteriales</taxon>
        <taxon>Nocardiaceae</taxon>
        <taxon>Nocardia</taxon>
    </lineage>
</organism>
<evidence type="ECO:0000313" key="4">
    <source>
        <dbReference type="Proteomes" id="UP000317039"/>
    </source>
</evidence>
<feature type="domain" description="SnoaL-like" evidence="2">
    <location>
        <begin position="160"/>
        <end position="275"/>
    </location>
</feature>
<dbReference type="EMBL" id="CP041695">
    <property type="protein sequence ID" value="QDP80093.1"/>
    <property type="molecule type" value="Genomic_DNA"/>
</dbReference>
<evidence type="ECO:0000313" key="3">
    <source>
        <dbReference type="EMBL" id="QDP80093.1"/>
    </source>
</evidence>
<name>A0A516NMF3_9NOCA</name>
<gene>
    <name evidence="3" type="ORF">FOH10_16610</name>
</gene>
<dbReference type="InterPro" id="IPR032710">
    <property type="entry name" value="NTF2-like_dom_sf"/>
</dbReference>
<dbReference type="KEGG" id="nod:FOH10_16610"/>
<dbReference type="AlphaFoldDB" id="A0A516NMF3"/>
<evidence type="ECO:0000259" key="2">
    <source>
        <dbReference type="Pfam" id="PF12680"/>
    </source>
</evidence>